<gene>
    <name evidence="2" type="ORF">RG963_12495</name>
</gene>
<keyword evidence="1" id="KW-0472">Membrane</keyword>
<protein>
    <recommendedName>
        <fullName evidence="4">DUF5683 domain-containing protein</fullName>
    </recommendedName>
</protein>
<feature type="transmembrane region" description="Helical" evidence="1">
    <location>
        <begin position="25"/>
        <end position="45"/>
    </location>
</feature>
<organism evidence="2 3">
    <name type="scientific">Methanosarcina baikalica</name>
    <dbReference type="NCBI Taxonomy" id="3073890"/>
    <lineage>
        <taxon>Archaea</taxon>
        <taxon>Methanobacteriati</taxon>
        <taxon>Methanobacteriota</taxon>
        <taxon>Stenosarchaea group</taxon>
        <taxon>Methanomicrobia</taxon>
        <taxon>Methanosarcinales</taxon>
        <taxon>Methanosarcinaceae</taxon>
        <taxon>Methanosarcina</taxon>
    </lineage>
</organism>
<keyword evidence="1" id="KW-1133">Transmembrane helix</keyword>
<evidence type="ECO:0000313" key="2">
    <source>
        <dbReference type="EMBL" id="MDR7666585.1"/>
    </source>
</evidence>
<comment type="caution">
    <text evidence="2">The sequence shown here is derived from an EMBL/GenBank/DDBJ whole genome shotgun (WGS) entry which is preliminary data.</text>
</comment>
<sequence length="102" mass="11626">MYIICIGDLKITPKRKQEEYNFRKSPVTVALLACIFPGVGQGYAGDLYRELALFALLGFSLYLIVIGIITFFATLIFAVTDTYKMVKTKWKNKGDKRSFCIR</sequence>
<dbReference type="RefSeq" id="WP_310576613.1">
    <property type="nucleotide sequence ID" value="NZ_JAVKPK010000057.1"/>
</dbReference>
<accession>A0ABU2D3M9</accession>
<dbReference type="Proteomes" id="UP001246244">
    <property type="component" value="Unassembled WGS sequence"/>
</dbReference>
<feature type="transmembrane region" description="Helical" evidence="1">
    <location>
        <begin position="51"/>
        <end position="79"/>
    </location>
</feature>
<evidence type="ECO:0000313" key="3">
    <source>
        <dbReference type="Proteomes" id="UP001246244"/>
    </source>
</evidence>
<dbReference type="EMBL" id="JAVKPK010000057">
    <property type="protein sequence ID" value="MDR7666585.1"/>
    <property type="molecule type" value="Genomic_DNA"/>
</dbReference>
<reference evidence="3" key="1">
    <citation type="submission" date="2023-07" db="EMBL/GenBank/DDBJ databases">
        <title>Whole-genome sequencing of a new Methanosarcina sp. Z-7115.</title>
        <authorList>
            <person name="Zhilina T.N."/>
            <person name="Merkel A.Y."/>
        </authorList>
    </citation>
    <scope>NUCLEOTIDE SEQUENCE [LARGE SCALE GENOMIC DNA]</scope>
    <source>
        <strain evidence="3">Z-7115</strain>
    </source>
</reference>
<evidence type="ECO:0008006" key="4">
    <source>
        <dbReference type="Google" id="ProtNLM"/>
    </source>
</evidence>
<name>A0ABU2D3M9_9EURY</name>
<keyword evidence="3" id="KW-1185">Reference proteome</keyword>
<keyword evidence="1" id="KW-0812">Transmembrane</keyword>
<proteinExistence type="predicted"/>
<evidence type="ECO:0000256" key="1">
    <source>
        <dbReference type="SAM" id="Phobius"/>
    </source>
</evidence>